<proteinExistence type="inferred from homology"/>
<protein>
    <recommendedName>
        <fullName evidence="10">DoxX family protein</fullName>
    </recommendedName>
</protein>
<name>A0A2H0UJJ7_9BACT</name>
<evidence type="ECO:0000313" key="9">
    <source>
        <dbReference type="Proteomes" id="UP000230706"/>
    </source>
</evidence>
<dbReference type="Proteomes" id="UP000230706">
    <property type="component" value="Unassembled WGS sequence"/>
</dbReference>
<evidence type="ECO:0000256" key="1">
    <source>
        <dbReference type="ARBA" id="ARBA00004651"/>
    </source>
</evidence>
<evidence type="ECO:0000256" key="6">
    <source>
        <dbReference type="ARBA" id="ARBA00023136"/>
    </source>
</evidence>
<sequence>MMHSHGGALHKYGPLVARILMAILFLFSGIGKITGFAGTVGYIESVGLPMASVLAVIAIIVELAGAAFLLIGWQGRLGAWILFVYTGLAAVLFHTNFSDQTQMVMFLKNLSIMGGLLMFAMKGTGALSVGCTCCGKYCLDCKNCEKCKDGVCDVHNK</sequence>
<feature type="transmembrane region" description="Helical" evidence="7">
    <location>
        <begin position="77"/>
        <end position="97"/>
    </location>
</feature>
<dbReference type="PANTHER" id="PTHR33452">
    <property type="entry name" value="OXIDOREDUCTASE CATD-RELATED"/>
    <property type="match status" value="1"/>
</dbReference>
<feature type="transmembrane region" description="Helical" evidence="7">
    <location>
        <begin position="50"/>
        <end position="70"/>
    </location>
</feature>
<evidence type="ECO:0000256" key="2">
    <source>
        <dbReference type="ARBA" id="ARBA00006679"/>
    </source>
</evidence>
<dbReference type="GO" id="GO:0005886">
    <property type="term" value="C:plasma membrane"/>
    <property type="evidence" value="ECO:0007669"/>
    <property type="project" value="UniProtKB-SubCell"/>
</dbReference>
<dbReference type="AlphaFoldDB" id="A0A2H0UJJ7"/>
<reference evidence="9" key="1">
    <citation type="submission" date="2017-09" db="EMBL/GenBank/DDBJ databases">
        <title>Depth-based differentiation of microbial function through sediment-hosted aquifers and enrichment of novel symbionts in the deep terrestrial subsurface.</title>
        <authorList>
            <person name="Probst A.J."/>
            <person name="Ladd B."/>
            <person name="Jarett J.K."/>
            <person name="Geller-Mcgrath D.E."/>
            <person name="Sieber C.M.K."/>
            <person name="Emerson J.B."/>
            <person name="Anantharaman K."/>
            <person name="Thomas B.C."/>
            <person name="Malmstrom R."/>
            <person name="Stieglmeier M."/>
            <person name="Klingl A."/>
            <person name="Woyke T."/>
            <person name="Ryan C.M."/>
            <person name="Banfield J.F."/>
        </authorList>
    </citation>
    <scope>NUCLEOTIDE SEQUENCE [LARGE SCALE GENOMIC DNA]</scope>
</reference>
<comment type="similarity">
    <text evidence="2">Belongs to the DoxX family.</text>
</comment>
<evidence type="ECO:0000256" key="7">
    <source>
        <dbReference type="SAM" id="Phobius"/>
    </source>
</evidence>
<evidence type="ECO:0000256" key="3">
    <source>
        <dbReference type="ARBA" id="ARBA00022475"/>
    </source>
</evidence>
<evidence type="ECO:0008006" key="10">
    <source>
        <dbReference type="Google" id="ProtNLM"/>
    </source>
</evidence>
<keyword evidence="4 7" id="KW-0812">Transmembrane</keyword>
<comment type="subcellular location">
    <subcellularLocation>
        <location evidence="1">Cell membrane</location>
        <topology evidence="1">Multi-pass membrane protein</topology>
    </subcellularLocation>
</comment>
<gene>
    <name evidence="8" type="ORF">COU13_00125</name>
</gene>
<keyword evidence="5 7" id="KW-1133">Transmembrane helix</keyword>
<keyword evidence="3" id="KW-1003">Cell membrane</keyword>
<dbReference type="EMBL" id="PFBF01000003">
    <property type="protein sequence ID" value="PIR86573.1"/>
    <property type="molecule type" value="Genomic_DNA"/>
</dbReference>
<evidence type="ECO:0000313" key="8">
    <source>
        <dbReference type="EMBL" id="PIR86573.1"/>
    </source>
</evidence>
<dbReference type="Pfam" id="PF07681">
    <property type="entry name" value="DoxX"/>
    <property type="match status" value="1"/>
</dbReference>
<keyword evidence="6 7" id="KW-0472">Membrane</keyword>
<dbReference type="PANTHER" id="PTHR33452:SF1">
    <property type="entry name" value="INNER MEMBRANE PROTEIN YPHA-RELATED"/>
    <property type="match status" value="1"/>
</dbReference>
<evidence type="ECO:0000256" key="5">
    <source>
        <dbReference type="ARBA" id="ARBA00022989"/>
    </source>
</evidence>
<dbReference type="InterPro" id="IPR032808">
    <property type="entry name" value="DoxX"/>
</dbReference>
<comment type="caution">
    <text evidence="8">The sequence shown here is derived from an EMBL/GenBank/DDBJ whole genome shotgun (WGS) entry which is preliminary data.</text>
</comment>
<organism evidence="8 9">
    <name type="scientific">Candidatus Kaiserbacteria bacterium CG10_big_fil_rev_8_21_14_0_10_43_70</name>
    <dbReference type="NCBI Taxonomy" id="1974605"/>
    <lineage>
        <taxon>Bacteria</taxon>
        <taxon>Candidatus Kaiseribacteriota</taxon>
    </lineage>
</organism>
<dbReference type="InterPro" id="IPR051907">
    <property type="entry name" value="DoxX-like_oxidoreductase"/>
</dbReference>
<evidence type="ECO:0000256" key="4">
    <source>
        <dbReference type="ARBA" id="ARBA00022692"/>
    </source>
</evidence>
<accession>A0A2H0UJJ7</accession>